<name>A0A0E9WR89_ANGAN</name>
<protein>
    <submittedName>
        <fullName evidence="1">Uncharacterized protein</fullName>
    </submittedName>
</protein>
<sequence>MYPSELVCSGPNAAVLLTQTASSSSLPSAVAVHMVCAVKSGSERGPISVAISNQLFKHIPHFPSAL</sequence>
<reference evidence="1" key="1">
    <citation type="submission" date="2014-11" db="EMBL/GenBank/DDBJ databases">
        <authorList>
            <person name="Amaro Gonzalez C."/>
        </authorList>
    </citation>
    <scope>NUCLEOTIDE SEQUENCE</scope>
</reference>
<dbReference type="EMBL" id="GBXM01015796">
    <property type="protein sequence ID" value="JAH92781.1"/>
    <property type="molecule type" value="Transcribed_RNA"/>
</dbReference>
<evidence type="ECO:0000313" key="1">
    <source>
        <dbReference type="EMBL" id="JAH92781.1"/>
    </source>
</evidence>
<reference evidence="1" key="2">
    <citation type="journal article" date="2015" name="Fish Shellfish Immunol.">
        <title>Early steps in the European eel (Anguilla anguilla)-Vibrio vulnificus interaction in the gills: Role of the RtxA13 toxin.</title>
        <authorList>
            <person name="Callol A."/>
            <person name="Pajuelo D."/>
            <person name="Ebbesson L."/>
            <person name="Teles M."/>
            <person name="MacKenzie S."/>
            <person name="Amaro C."/>
        </authorList>
    </citation>
    <scope>NUCLEOTIDE SEQUENCE</scope>
</reference>
<dbReference type="AlphaFoldDB" id="A0A0E9WR89"/>
<accession>A0A0E9WR89</accession>
<organism evidence="1">
    <name type="scientific">Anguilla anguilla</name>
    <name type="common">European freshwater eel</name>
    <name type="synonym">Muraena anguilla</name>
    <dbReference type="NCBI Taxonomy" id="7936"/>
    <lineage>
        <taxon>Eukaryota</taxon>
        <taxon>Metazoa</taxon>
        <taxon>Chordata</taxon>
        <taxon>Craniata</taxon>
        <taxon>Vertebrata</taxon>
        <taxon>Euteleostomi</taxon>
        <taxon>Actinopterygii</taxon>
        <taxon>Neopterygii</taxon>
        <taxon>Teleostei</taxon>
        <taxon>Anguilliformes</taxon>
        <taxon>Anguillidae</taxon>
        <taxon>Anguilla</taxon>
    </lineage>
</organism>
<proteinExistence type="predicted"/>